<feature type="domain" description="ACT" evidence="7">
    <location>
        <begin position="358"/>
        <end position="437"/>
    </location>
</feature>
<feature type="compositionally biased region" description="Polar residues" evidence="5">
    <location>
        <begin position="18"/>
        <end position="28"/>
    </location>
</feature>
<dbReference type="PANTHER" id="PTHR44329:SF288">
    <property type="entry name" value="MITOGEN-ACTIVATED PROTEIN KINASE KINASE KINASE 20"/>
    <property type="match status" value="1"/>
</dbReference>
<keyword evidence="9" id="KW-1185">Reference proteome</keyword>
<dbReference type="InterPro" id="IPR002912">
    <property type="entry name" value="ACT_dom"/>
</dbReference>
<feature type="region of interest" description="Disordered" evidence="5">
    <location>
        <begin position="196"/>
        <end position="229"/>
    </location>
</feature>
<evidence type="ECO:0000256" key="5">
    <source>
        <dbReference type="SAM" id="MobiDB-lite"/>
    </source>
</evidence>
<dbReference type="InterPro" id="IPR008271">
    <property type="entry name" value="Ser/Thr_kinase_AS"/>
</dbReference>
<dbReference type="GO" id="GO:0005524">
    <property type="term" value="F:ATP binding"/>
    <property type="evidence" value="ECO:0007669"/>
    <property type="project" value="UniProtKB-KW"/>
</dbReference>
<feature type="region of interest" description="Disordered" evidence="5">
    <location>
        <begin position="13"/>
        <end position="34"/>
    </location>
</feature>
<keyword evidence="1 8" id="KW-0808">Transferase</keyword>
<feature type="compositionally biased region" description="Low complexity" evidence="5">
    <location>
        <begin position="204"/>
        <end position="218"/>
    </location>
</feature>
<dbReference type="EC" id="2.7.11.25" evidence="8"/>
<evidence type="ECO:0000313" key="9">
    <source>
        <dbReference type="Proteomes" id="UP000198406"/>
    </source>
</evidence>
<dbReference type="SUPFAM" id="SSF56112">
    <property type="entry name" value="Protein kinase-like (PK-like)"/>
    <property type="match status" value="1"/>
</dbReference>
<dbReference type="CDD" id="cd13999">
    <property type="entry name" value="STKc_MAP3K-like"/>
    <property type="match status" value="1"/>
</dbReference>
<dbReference type="Gene3D" id="3.30.200.20">
    <property type="entry name" value="Phosphorylase Kinase, domain 1"/>
    <property type="match status" value="1"/>
</dbReference>
<reference evidence="8 9" key="1">
    <citation type="journal article" date="2015" name="Plant Cell">
        <title>Oil accumulation by the oleaginous diatom Fistulifera solaris as revealed by the genome and transcriptome.</title>
        <authorList>
            <person name="Tanaka T."/>
            <person name="Maeda Y."/>
            <person name="Veluchamy A."/>
            <person name="Tanaka M."/>
            <person name="Abida H."/>
            <person name="Marechal E."/>
            <person name="Bowler C."/>
            <person name="Muto M."/>
            <person name="Sunaga Y."/>
            <person name="Tanaka M."/>
            <person name="Yoshino T."/>
            <person name="Taniguchi T."/>
            <person name="Fukuda Y."/>
            <person name="Nemoto M."/>
            <person name="Matsumoto M."/>
            <person name="Wong P.S."/>
            <person name="Aburatani S."/>
            <person name="Fujibuchi W."/>
        </authorList>
    </citation>
    <scope>NUCLEOTIDE SEQUENCE [LARGE SCALE GENOMIC DNA]</scope>
    <source>
        <strain evidence="8 9">JPCC DA0580</strain>
    </source>
</reference>
<dbReference type="Gene3D" id="1.10.510.10">
    <property type="entry name" value="Transferase(Phosphotransferase) domain 1"/>
    <property type="match status" value="1"/>
</dbReference>
<gene>
    <name evidence="8" type="ORF">FisN_6Hh059</name>
</gene>
<keyword evidence="2" id="KW-0547">Nucleotide-binding</keyword>
<evidence type="ECO:0000256" key="3">
    <source>
        <dbReference type="ARBA" id="ARBA00022777"/>
    </source>
</evidence>
<dbReference type="InterPro" id="IPR051681">
    <property type="entry name" value="Ser/Thr_Kinases-Pseudokinases"/>
</dbReference>
<dbReference type="PANTHER" id="PTHR44329">
    <property type="entry name" value="SERINE/THREONINE-PROTEIN KINASE TNNI3K-RELATED"/>
    <property type="match status" value="1"/>
</dbReference>
<dbReference type="PROSITE" id="PS00108">
    <property type="entry name" value="PROTEIN_KINASE_ST"/>
    <property type="match status" value="1"/>
</dbReference>
<dbReference type="PROSITE" id="PS50011">
    <property type="entry name" value="PROTEIN_KINASE_DOM"/>
    <property type="match status" value="1"/>
</dbReference>
<evidence type="ECO:0000259" key="6">
    <source>
        <dbReference type="PROSITE" id="PS50011"/>
    </source>
</evidence>
<keyword evidence="3 8" id="KW-0418">Kinase</keyword>
<proteinExistence type="predicted"/>
<organism evidence="8 9">
    <name type="scientific">Fistulifera solaris</name>
    <name type="common">Oleaginous diatom</name>
    <dbReference type="NCBI Taxonomy" id="1519565"/>
    <lineage>
        <taxon>Eukaryota</taxon>
        <taxon>Sar</taxon>
        <taxon>Stramenopiles</taxon>
        <taxon>Ochrophyta</taxon>
        <taxon>Bacillariophyta</taxon>
        <taxon>Bacillariophyceae</taxon>
        <taxon>Bacillariophycidae</taxon>
        <taxon>Naviculales</taxon>
        <taxon>Naviculaceae</taxon>
        <taxon>Fistulifera</taxon>
    </lineage>
</organism>
<dbReference type="InterPro" id="IPR001245">
    <property type="entry name" value="Ser-Thr/Tyr_kinase_cat_dom"/>
</dbReference>
<dbReference type="OrthoDB" id="4062651at2759"/>
<feature type="domain" description="Protein kinase" evidence="6">
    <location>
        <begin position="607"/>
        <end position="872"/>
    </location>
</feature>
<keyword evidence="4" id="KW-0067">ATP-binding</keyword>
<dbReference type="SMART" id="SM00220">
    <property type="entry name" value="S_TKc"/>
    <property type="match status" value="1"/>
</dbReference>
<protein>
    <submittedName>
        <fullName evidence="8">Mitogen-activated protein kinase kinase kinase 11</fullName>
        <ecNumber evidence="8">2.7.11.25</ecNumber>
    </submittedName>
</protein>
<evidence type="ECO:0000313" key="8">
    <source>
        <dbReference type="EMBL" id="GAX25903.1"/>
    </source>
</evidence>
<name>A0A1Z5KHW4_FISSO</name>
<dbReference type="PROSITE" id="PS51671">
    <property type="entry name" value="ACT"/>
    <property type="match status" value="1"/>
</dbReference>
<dbReference type="InterPro" id="IPR011009">
    <property type="entry name" value="Kinase-like_dom_sf"/>
</dbReference>
<evidence type="ECO:0000256" key="1">
    <source>
        <dbReference type="ARBA" id="ARBA00022679"/>
    </source>
</evidence>
<dbReference type="InterPro" id="IPR000719">
    <property type="entry name" value="Prot_kinase_dom"/>
</dbReference>
<dbReference type="Proteomes" id="UP000198406">
    <property type="component" value="Unassembled WGS sequence"/>
</dbReference>
<comment type="caution">
    <text evidence="8">The sequence shown here is derived from an EMBL/GenBank/DDBJ whole genome shotgun (WGS) entry which is preliminary data.</text>
</comment>
<dbReference type="Pfam" id="PF07714">
    <property type="entry name" value="PK_Tyr_Ser-Thr"/>
    <property type="match status" value="1"/>
</dbReference>
<evidence type="ECO:0000256" key="2">
    <source>
        <dbReference type="ARBA" id="ARBA00022741"/>
    </source>
</evidence>
<dbReference type="GO" id="GO:0004709">
    <property type="term" value="F:MAP kinase kinase kinase activity"/>
    <property type="evidence" value="ECO:0007669"/>
    <property type="project" value="UniProtKB-EC"/>
</dbReference>
<evidence type="ECO:0000256" key="4">
    <source>
        <dbReference type="ARBA" id="ARBA00022840"/>
    </source>
</evidence>
<accession>A0A1Z5KHW4</accession>
<dbReference type="PRINTS" id="PR00109">
    <property type="entry name" value="TYRKINASE"/>
</dbReference>
<sequence>MSLDATAARLLSRKNAQRQRNIFHSSPTRPNPPLVTVNGLQLIPPNNPFARAVIGEPNNKTHKTPEKPASNLTILLNQQLSQPEDAIHRRLSSHSSSCIDEADSASEPIRDAPLGSSAPNLFQNRPTDFRLTRLNSLEAGPSSVSAAVAQSYRVRRCMSSKEIGTLAPPSGSPYALMLTKKEELETSMRERLQNLRREDGLPENLSNADDLSSSSVNSTTRKHIDTSNATRVRKRAEHAQAVIDDLCTVVAELFIAESKLLKASSYGVTTDTAQVADQQREQVTKSIYNFVSSLPFRYALSADTPSEVLVHMRLVAAVRSDPTKVAVHIHNISPDEVKGSHAVAVANHQGGSKHSLCLVTISCRDAVGLLEYISKLLSTGGSCVIDADVMLSKEGIVLDRFTVQTVGRLRLDKLSNLIEAFLKEYGTFQANNADDPPPILPNSTSAVMEPSGPLYVQDYAARASNRRDVEQEIESAIPLHEALARSEVSPGADLQLSSSKRVAASLPDFRLEMKSSSFVDNVPSIPHLSSKEDISSSIPEQATSALVPNEQRQRKKMINRRGTSNLDNIGNEQGDPTLDYLTVPDFYANSGEVAEPRAVPLIPFDEIMLIETLGAGRVSTIYRAAWQRSEFYESPFPVKTVKMVALKVAMVDPATRNTAYVDELRREADIAARLSHPNVCDLVGVAADSDCFCLAYEYCEGGSLLSLLSDSSRYYEYLPIALDIANAMAYLHSRNVIHRDLKPSNILLTRDHRVKIADFGMSVANTGQELTAETGTYRYMAPEVIRHESYSSNADVYSFGICLWQLITREVPFATMTPIQAAYAVAEGRRPPIPPSTPRRLQEIMAACWDQESNRRPSFTYVAMALADYAKMAFSPANVGTLTLQIANEMLAKVEGNSTVNVDISTQVLDAPSFYLDFSMPPSQIDNSQHSTNVGLEIE</sequence>
<evidence type="ECO:0000259" key="7">
    <source>
        <dbReference type="PROSITE" id="PS51671"/>
    </source>
</evidence>
<dbReference type="InParanoid" id="A0A1Z5KHW4"/>
<dbReference type="AlphaFoldDB" id="A0A1Z5KHW4"/>
<dbReference type="EMBL" id="BDSP01000234">
    <property type="protein sequence ID" value="GAX25903.1"/>
    <property type="molecule type" value="Genomic_DNA"/>
</dbReference>